<organism evidence="3 4">
    <name type="scientific">Cylicocyclus nassatus</name>
    <name type="common">Nematode worm</name>
    <dbReference type="NCBI Taxonomy" id="53992"/>
    <lineage>
        <taxon>Eukaryota</taxon>
        <taxon>Metazoa</taxon>
        <taxon>Ecdysozoa</taxon>
        <taxon>Nematoda</taxon>
        <taxon>Chromadorea</taxon>
        <taxon>Rhabditida</taxon>
        <taxon>Rhabditina</taxon>
        <taxon>Rhabditomorpha</taxon>
        <taxon>Strongyloidea</taxon>
        <taxon>Strongylidae</taxon>
        <taxon>Cylicocyclus</taxon>
    </lineage>
</organism>
<dbReference type="Proteomes" id="UP001176961">
    <property type="component" value="Unassembled WGS sequence"/>
</dbReference>
<gene>
    <name evidence="3" type="ORF">CYNAS_LOCUS20399</name>
</gene>
<accession>A0AA36HCW1</accession>
<feature type="transmembrane region" description="Helical" evidence="2">
    <location>
        <begin position="33"/>
        <end position="53"/>
    </location>
</feature>
<sequence length="348" mass="37100">MSESPNGGAPGPPVMDGTLFVERRPTYGEFSTLVMFALFVAVFLAMVALLYVIRWVCERMVVDRGVATEGSEVIEEESSSQTEPADEKEMSELVSDSESAKRCYPSTEKMVELLVPKITEIKKERVAMGTLRPCSGYSDIAVKNEQMYVGGLSKRLREPPRYISTLEPPEIRKADQLRQTESGSPALHTGKSSFKAPPEDKNTAATPVLITSDKTPAEQVRQTQIPLSGTQPPLASPGIVSTPGPQSQVTLQSAPASSDIVIVGQSSARSASSADGIDAGARAATGVKITGATVSIKPMRRKGVRKASIGKRTVLPQSVLPEVTTPPQTARAVTPVSSKLSRTTNSST</sequence>
<feature type="region of interest" description="Disordered" evidence="1">
    <location>
        <begin position="164"/>
        <end position="250"/>
    </location>
</feature>
<keyword evidence="2" id="KW-0812">Transmembrane</keyword>
<feature type="compositionally biased region" description="Basic and acidic residues" evidence="1">
    <location>
        <begin position="169"/>
        <end position="178"/>
    </location>
</feature>
<feature type="compositionally biased region" description="Polar residues" evidence="1">
    <location>
        <begin position="335"/>
        <end position="348"/>
    </location>
</feature>
<reference evidence="3" key="1">
    <citation type="submission" date="2023-07" db="EMBL/GenBank/DDBJ databases">
        <authorList>
            <consortium name="CYATHOMIX"/>
        </authorList>
    </citation>
    <scope>NUCLEOTIDE SEQUENCE</scope>
    <source>
        <strain evidence="3">N/A</strain>
    </source>
</reference>
<keyword evidence="2" id="KW-1133">Transmembrane helix</keyword>
<evidence type="ECO:0000313" key="4">
    <source>
        <dbReference type="Proteomes" id="UP001176961"/>
    </source>
</evidence>
<evidence type="ECO:0000256" key="1">
    <source>
        <dbReference type="SAM" id="MobiDB-lite"/>
    </source>
</evidence>
<proteinExistence type="predicted"/>
<feature type="region of interest" description="Disordered" evidence="1">
    <location>
        <begin position="318"/>
        <end position="348"/>
    </location>
</feature>
<keyword evidence="2" id="KW-0472">Membrane</keyword>
<name>A0AA36HCW1_CYLNA</name>
<protein>
    <submittedName>
        <fullName evidence="3">Uncharacterized protein</fullName>
    </submittedName>
</protein>
<keyword evidence="4" id="KW-1185">Reference proteome</keyword>
<evidence type="ECO:0000313" key="3">
    <source>
        <dbReference type="EMBL" id="CAJ0608416.1"/>
    </source>
</evidence>
<feature type="compositionally biased region" description="Polar residues" evidence="1">
    <location>
        <begin position="220"/>
        <end position="233"/>
    </location>
</feature>
<dbReference type="EMBL" id="CATQJL010000316">
    <property type="protein sequence ID" value="CAJ0608416.1"/>
    <property type="molecule type" value="Genomic_DNA"/>
</dbReference>
<dbReference type="AlphaFoldDB" id="A0AA36HCW1"/>
<feature type="region of interest" description="Disordered" evidence="1">
    <location>
        <begin position="70"/>
        <end position="99"/>
    </location>
</feature>
<evidence type="ECO:0000256" key="2">
    <source>
        <dbReference type="SAM" id="Phobius"/>
    </source>
</evidence>
<comment type="caution">
    <text evidence="3">The sequence shown here is derived from an EMBL/GenBank/DDBJ whole genome shotgun (WGS) entry which is preliminary data.</text>
</comment>